<dbReference type="Pfam" id="PF04811">
    <property type="entry name" value="Sec23_trunk"/>
    <property type="match status" value="1"/>
</dbReference>
<dbReference type="Gene3D" id="3.40.50.410">
    <property type="entry name" value="von Willebrand factor, type A domain"/>
    <property type="match status" value="1"/>
</dbReference>
<feature type="compositionally biased region" description="Pro residues" evidence="12">
    <location>
        <begin position="438"/>
        <end position="451"/>
    </location>
</feature>
<evidence type="ECO:0000259" key="16">
    <source>
        <dbReference type="Pfam" id="PF08033"/>
    </source>
</evidence>
<evidence type="ECO:0000256" key="12">
    <source>
        <dbReference type="SAM" id="MobiDB-lite"/>
    </source>
</evidence>
<keyword evidence="11" id="KW-0968">Cytoplasmic vesicle</keyword>
<dbReference type="InterPro" id="IPR050550">
    <property type="entry name" value="SEC23_SEC24_subfamily"/>
</dbReference>
<feature type="compositionally biased region" description="Pro residues" evidence="12">
    <location>
        <begin position="396"/>
        <end position="417"/>
    </location>
</feature>
<evidence type="ECO:0000256" key="7">
    <source>
        <dbReference type="ARBA" id="ARBA00022892"/>
    </source>
</evidence>
<dbReference type="SUPFAM" id="SSF81811">
    <property type="entry name" value="Helical domain of Sec23/24"/>
    <property type="match status" value="1"/>
</dbReference>
<organism evidence="17 18">
    <name type="scientific">Saccoglossus kowalevskii</name>
    <name type="common">Acorn worm</name>
    <dbReference type="NCBI Taxonomy" id="10224"/>
    <lineage>
        <taxon>Eukaryota</taxon>
        <taxon>Metazoa</taxon>
        <taxon>Hemichordata</taxon>
        <taxon>Enteropneusta</taxon>
        <taxon>Harrimaniidae</taxon>
        <taxon>Saccoglossus</taxon>
    </lineage>
</organism>
<dbReference type="Pfam" id="PF04810">
    <property type="entry name" value="zf-Sec23_Sec24"/>
    <property type="match status" value="1"/>
</dbReference>
<evidence type="ECO:0000259" key="15">
    <source>
        <dbReference type="Pfam" id="PF04815"/>
    </source>
</evidence>
<feature type="compositionally biased region" description="Polar residues" evidence="12">
    <location>
        <begin position="471"/>
        <end position="483"/>
    </location>
</feature>
<dbReference type="GeneID" id="100377749"/>
<feature type="domain" description="Sec23/Sec24 helical" evidence="15">
    <location>
        <begin position="1062"/>
        <end position="1159"/>
    </location>
</feature>
<evidence type="ECO:0000259" key="13">
    <source>
        <dbReference type="Pfam" id="PF04810"/>
    </source>
</evidence>
<feature type="compositionally biased region" description="Low complexity" evidence="12">
    <location>
        <begin position="540"/>
        <end position="554"/>
    </location>
</feature>
<protein>
    <submittedName>
        <fullName evidence="18">Protein transport protein Sec24B-like</fullName>
    </submittedName>
</protein>
<evidence type="ECO:0000256" key="8">
    <source>
        <dbReference type="ARBA" id="ARBA00022927"/>
    </source>
</evidence>
<keyword evidence="7" id="KW-0931">ER-Golgi transport</keyword>
<dbReference type="InterPro" id="IPR036174">
    <property type="entry name" value="Znf_Sec23_Sec24_sf"/>
</dbReference>
<dbReference type="InterPro" id="IPR036465">
    <property type="entry name" value="vWFA_dom_sf"/>
</dbReference>
<dbReference type="SUPFAM" id="SSF81995">
    <property type="entry name" value="beta-sandwich domain of Sec23/24"/>
    <property type="match status" value="1"/>
</dbReference>
<dbReference type="Pfam" id="PF04815">
    <property type="entry name" value="Sec23_helical"/>
    <property type="match status" value="1"/>
</dbReference>
<feature type="compositionally biased region" description="Polar residues" evidence="12">
    <location>
        <begin position="147"/>
        <end position="167"/>
    </location>
</feature>
<dbReference type="PANTHER" id="PTHR13803">
    <property type="entry name" value="SEC24-RELATED PROTEIN"/>
    <property type="match status" value="1"/>
</dbReference>
<dbReference type="Pfam" id="PF08033">
    <property type="entry name" value="Sec23_BS"/>
    <property type="match status" value="1"/>
</dbReference>
<dbReference type="Gene3D" id="1.20.120.730">
    <property type="entry name" value="Sec23/Sec24 helical domain"/>
    <property type="match status" value="1"/>
</dbReference>
<dbReference type="Gene3D" id="3.40.20.10">
    <property type="entry name" value="Severin"/>
    <property type="match status" value="1"/>
</dbReference>
<dbReference type="SUPFAM" id="SSF82754">
    <property type="entry name" value="C-terminal, gelsolin-like domain of Sec23/24"/>
    <property type="match status" value="1"/>
</dbReference>
<feature type="compositionally biased region" description="Low complexity" evidence="12">
    <location>
        <begin position="188"/>
        <end position="197"/>
    </location>
</feature>
<dbReference type="InterPro" id="IPR006895">
    <property type="entry name" value="Znf_Sec23_Sec24"/>
</dbReference>
<dbReference type="InterPro" id="IPR012990">
    <property type="entry name" value="Beta-sandwich_Sec23_24"/>
</dbReference>
<evidence type="ECO:0000313" key="17">
    <source>
        <dbReference type="Proteomes" id="UP000694865"/>
    </source>
</evidence>
<dbReference type="InterPro" id="IPR029006">
    <property type="entry name" value="ADF-H/Gelsolin-like_dom_sf"/>
</dbReference>
<feature type="domain" description="Sec23/Sec24 trunk" evidence="14">
    <location>
        <begin position="723"/>
        <end position="962"/>
    </location>
</feature>
<dbReference type="Gene3D" id="2.30.30.380">
    <property type="entry name" value="Zn-finger domain of Sec23/24"/>
    <property type="match status" value="1"/>
</dbReference>
<dbReference type="InterPro" id="IPR036175">
    <property type="entry name" value="Sec23/24_helical_dom_sf"/>
</dbReference>
<dbReference type="InterPro" id="IPR036180">
    <property type="entry name" value="Gelsolin-like_dom_sf"/>
</dbReference>
<evidence type="ECO:0000256" key="1">
    <source>
        <dbReference type="ARBA" id="ARBA00004299"/>
    </source>
</evidence>
<feature type="compositionally biased region" description="Polar residues" evidence="12">
    <location>
        <begin position="522"/>
        <end position="539"/>
    </location>
</feature>
<proteinExistence type="inferred from homology"/>
<name>A0ABM0MY22_SACKO</name>
<keyword evidence="17" id="KW-1185">Reference proteome</keyword>
<dbReference type="PANTHER" id="PTHR13803:SF39">
    <property type="entry name" value="SECRETORY 24AB, ISOFORM A"/>
    <property type="match status" value="1"/>
</dbReference>
<feature type="compositionally biased region" description="Pro residues" evidence="12">
    <location>
        <begin position="334"/>
        <end position="343"/>
    </location>
</feature>
<feature type="compositionally biased region" description="Polar residues" evidence="12">
    <location>
        <begin position="88"/>
        <end position="114"/>
    </location>
</feature>
<feature type="compositionally biased region" description="Pro residues" evidence="12">
    <location>
        <begin position="352"/>
        <end position="372"/>
    </location>
</feature>
<evidence type="ECO:0000256" key="9">
    <source>
        <dbReference type="ARBA" id="ARBA00023034"/>
    </source>
</evidence>
<comment type="similarity">
    <text evidence="4">Belongs to the SEC23/SEC24 family. SEC24 subfamily.</text>
</comment>
<evidence type="ECO:0000259" key="14">
    <source>
        <dbReference type="Pfam" id="PF04811"/>
    </source>
</evidence>
<keyword evidence="10" id="KW-0472">Membrane</keyword>
<feature type="domain" description="Sec23/Sec24 beta-sandwich" evidence="16">
    <location>
        <begin position="967"/>
        <end position="1051"/>
    </location>
</feature>
<keyword evidence="9" id="KW-0333">Golgi apparatus</keyword>
<feature type="compositionally biased region" description="Polar residues" evidence="12">
    <location>
        <begin position="499"/>
        <end position="508"/>
    </location>
</feature>
<feature type="compositionally biased region" description="Low complexity" evidence="12">
    <location>
        <begin position="216"/>
        <end position="227"/>
    </location>
</feature>
<gene>
    <name evidence="18" type="primary">LOC100377749</name>
</gene>
<feature type="compositionally biased region" description="Low complexity" evidence="12">
    <location>
        <begin position="240"/>
        <end position="265"/>
    </location>
</feature>
<evidence type="ECO:0000256" key="6">
    <source>
        <dbReference type="ARBA" id="ARBA00022824"/>
    </source>
</evidence>
<feature type="compositionally biased region" description="Pro residues" evidence="12">
    <location>
        <begin position="304"/>
        <end position="320"/>
    </location>
</feature>
<evidence type="ECO:0000256" key="3">
    <source>
        <dbReference type="ARBA" id="ARBA00004397"/>
    </source>
</evidence>
<feature type="compositionally biased region" description="Polar residues" evidence="12">
    <location>
        <begin position="204"/>
        <end position="215"/>
    </location>
</feature>
<evidence type="ECO:0000256" key="5">
    <source>
        <dbReference type="ARBA" id="ARBA00022448"/>
    </source>
</evidence>
<evidence type="ECO:0000313" key="18">
    <source>
        <dbReference type="RefSeq" id="XP_006824913.1"/>
    </source>
</evidence>
<dbReference type="CDD" id="cd01479">
    <property type="entry name" value="Sec24-like"/>
    <property type="match status" value="1"/>
</dbReference>
<feature type="region of interest" description="Disordered" evidence="12">
    <location>
        <begin position="1"/>
        <end position="554"/>
    </location>
</feature>
<keyword evidence="8" id="KW-0653">Protein transport</keyword>
<feature type="domain" description="Zinc finger Sec23/Sec24-type" evidence="13">
    <location>
        <begin position="650"/>
        <end position="686"/>
    </location>
</feature>
<dbReference type="Gene3D" id="2.60.40.1670">
    <property type="entry name" value="beta-sandwich domain of Sec23/24"/>
    <property type="match status" value="1"/>
</dbReference>
<dbReference type="InterPro" id="IPR006900">
    <property type="entry name" value="Sec23/24_helical_dom"/>
</dbReference>
<evidence type="ECO:0000256" key="4">
    <source>
        <dbReference type="ARBA" id="ARBA00008334"/>
    </source>
</evidence>
<evidence type="ECO:0000256" key="11">
    <source>
        <dbReference type="ARBA" id="ARBA00023329"/>
    </source>
</evidence>
<feature type="compositionally biased region" description="Low complexity" evidence="12">
    <location>
        <begin position="126"/>
        <end position="146"/>
    </location>
</feature>
<comment type="subcellular location">
    <subcellularLocation>
        <location evidence="1">Cytoplasmic vesicle</location>
        <location evidence="1">COPII-coated vesicle membrane</location>
        <topology evidence="1">Peripheral membrane protein</topology>
        <orientation evidence="1">Cytoplasmic side</orientation>
    </subcellularLocation>
    <subcellularLocation>
        <location evidence="3">Endoplasmic reticulum membrane</location>
        <topology evidence="3">Peripheral membrane protein</topology>
        <orientation evidence="3">Cytoplasmic side</orientation>
    </subcellularLocation>
    <subcellularLocation>
        <location evidence="2">Golgi apparatus membrane</location>
    </subcellularLocation>
</comment>
<evidence type="ECO:0000256" key="10">
    <source>
        <dbReference type="ARBA" id="ARBA00023136"/>
    </source>
</evidence>
<sequence>MADSHSSHPPYQTGFVPPTAGPPGGGSGINTAPNQPGPPGSTSPRQAGGYNVPPNAMYQGPPSSAGMSYSGQGQGQYGMMGPPPPSAMQHNQVRYQSPTNQGPPQGYEQSTPTGNIGKLPGSGPVPAISQPYSSAAQPSPNASQTQIPPVSYTSAPPSSQVPNSQNLPPRPPIARVTGPGGAPPPLPGQQYQPYKPGMAPPPTNQLIRQKQPATTSGPMSGSSSSSGFELPLPFQCTLTAPSPSHSNVPSPSGSGPPSARSSAAPSPVPSGRYDALEGGTPYQPGYATPPRSGPPSRQSSVGPPSSPQVGPPTGQPPMMPNQPSGPGQHTRPPSSQPMTPPVPQTGYASGPPTGPSPGGRPPVTVPGPPMAGAPPTSMLAPGPPMAGAPPSSMSAPGPPMASQPPSSMPVPGPPMAGQPPSSMSVPGPPIGRGTPMSTPGPPPVMAPPMYAPPIGGGQNFAGQGPPMNAGPPTSMSSPPTQDMSGRESGFPGRRAYPQYPTQPSQMSGQPPLMDGQPAMNDMYNQPRQQMPPTGSGPLTNAQPFNQQAPNQYPNNLSSSMGKLNIQQGDTRPINLLQNRHILPTTLVEAPKPNLSPELKKLCCNPDIFRCTLSSIPQTQQLLNKSKLPLGVLIHPFKDLTHLPVIQSSVIVRCRSCRTYINPFVSFVDHRRWKCNLCYRINDLPEEFNFDPVTRTYGEPQRRPEIKSATIEFIAPSEYMLRPPQPAVYLFMFDVSFNAVESGYLSVASQVLLEELDKLPGDARTMIGFITYDSTLHFYNLQEGLSRPSMMVVSDIEDIFLPCPNDLIVNLQESKELVQELLNQLPTMFQGNKETQSALGPALQAAHKLMSPVGGRVTVFQTCLPSVGPGTLQAREDLGQRGNSKDIPNLGPATDFYKKMSLDCSAQQIAVDLFIFANSYIDVASLSCVSKYSGGSVSYYPAFHMVRTPAEVERFENDFKRYITRKIGFEAVMRIRCTKGLSIHTFHGNFFVRSTDLLSLPNINPDAGFAMQVSIEDPLNDSPLACFQAALLYTSSKGERRIRVHTMCLPVTNQITEVYAGADQQGIIGLLGKMAVDRTLTASIVDARDALVNVCIDSMTCFKGTLTTGQTIGTLMCPYSLRLLSLYVLALLKSSSFKLGSSVRLDERVYAMDMFKYQPLMYGMLLLHPNLYAVHELNDQGAISHDDQTICQPPILSLSSEHLYKNGAYLMDRSDALYLYVMRDVSQEFLNSVLDVPDFQSIPEPMVHFI</sequence>
<dbReference type="RefSeq" id="XP_006824913.1">
    <property type="nucleotide sequence ID" value="XM_006824850.1"/>
</dbReference>
<keyword evidence="5" id="KW-0813">Transport</keyword>
<dbReference type="SUPFAM" id="SSF82919">
    <property type="entry name" value="Zn-finger domain of Sec23/24"/>
    <property type="match status" value="1"/>
</dbReference>
<feature type="compositionally biased region" description="Low complexity" evidence="12">
    <location>
        <begin position="288"/>
        <end position="303"/>
    </location>
</feature>
<evidence type="ECO:0000256" key="2">
    <source>
        <dbReference type="ARBA" id="ARBA00004394"/>
    </source>
</evidence>
<keyword evidence="6" id="KW-0256">Endoplasmic reticulum</keyword>
<dbReference type="InterPro" id="IPR041742">
    <property type="entry name" value="Sec24-like_trunk_dom"/>
</dbReference>
<dbReference type="SUPFAM" id="SSF53300">
    <property type="entry name" value="vWA-like"/>
    <property type="match status" value="1"/>
</dbReference>
<dbReference type="Proteomes" id="UP000694865">
    <property type="component" value="Unplaced"/>
</dbReference>
<accession>A0ABM0MY22</accession>
<reference evidence="18" key="1">
    <citation type="submission" date="2025-08" db="UniProtKB">
        <authorList>
            <consortium name="RefSeq"/>
        </authorList>
    </citation>
    <scope>IDENTIFICATION</scope>
    <source>
        <tissue evidence="18">Testes</tissue>
    </source>
</reference>
<dbReference type="InterPro" id="IPR006896">
    <property type="entry name" value="Sec23/24_trunk_dom"/>
</dbReference>